<feature type="domain" description="Glycosyltransferase 2-like" evidence="1">
    <location>
        <begin position="29"/>
        <end position="188"/>
    </location>
</feature>
<dbReference type="Gene3D" id="3.90.550.10">
    <property type="entry name" value="Spore Coat Polysaccharide Biosynthesis Protein SpsA, Chain A"/>
    <property type="match status" value="1"/>
</dbReference>
<name>A0A2G1VPG6_9FLAO</name>
<dbReference type="SUPFAM" id="SSF53448">
    <property type="entry name" value="Nucleotide-diphospho-sugar transferases"/>
    <property type="match status" value="1"/>
</dbReference>
<evidence type="ECO:0000313" key="2">
    <source>
        <dbReference type="EMBL" id="PHQ28651.1"/>
    </source>
</evidence>
<accession>A0A2G1VPG6</accession>
<evidence type="ECO:0000259" key="1">
    <source>
        <dbReference type="Pfam" id="PF00535"/>
    </source>
</evidence>
<dbReference type="EMBL" id="NQXA01000012">
    <property type="protein sequence ID" value="PHQ28651.1"/>
    <property type="molecule type" value="Genomic_DNA"/>
</dbReference>
<gene>
    <name evidence="2" type="ORF">CJ305_14175</name>
</gene>
<keyword evidence="3" id="KW-1185">Reference proteome</keyword>
<reference evidence="2 3" key="1">
    <citation type="submission" date="2017-08" db="EMBL/GenBank/DDBJ databases">
        <title>The whole genome shortgun sequences of strain Leeuwenhoekiella nanhaiensis G18 from the South China Sea.</title>
        <authorList>
            <person name="Liu Q."/>
        </authorList>
    </citation>
    <scope>NUCLEOTIDE SEQUENCE [LARGE SCALE GENOMIC DNA]</scope>
    <source>
        <strain evidence="2 3">G18</strain>
    </source>
</reference>
<proteinExistence type="predicted"/>
<dbReference type="OrthoDB" id="597270at2"/>
<evidence type="ECO:0000313" key="3">
    <source>
        <dbReference type="Proteomes" id="UP000229433"/>
    </source>
</evidence>
<dbReference type="PANTHER" id="PTHR43685">
    <property type="entry name" value="GLYCOSYLTRANSFERASE"/>
    <property type="match status" value="1"/>
</dbReference>
<dbReference type="InterPro" id="IPR001173">
    <property type="entry name" value="Glyco_trans_2-like"/>
</dbReference>
<dbReference type="RefSeq" id="WP_099646943.1">
    <property type="nucleotide sequence ID" value="NZ_KZ319294.1"/>
</dbReference>
<sequence>MKDLKPIYHCLRRLFFGNLNRIQIKHRVSVIIPVYNREAHLKDTLNSIKAQTYRNWECLLVDDHSTDKSVNILKEFEEEDSRFKVLIRPDNRPKGANACRNFGFEHAKGKLVNWFDSDDLMEPDFIQKKLSAFDAKTDIVLSKTKIYYVKDQTEVFEQRTHLTSNLLEDFITRKISWYLPDPMYAKSFLDKHNLVFDEQLLGGQDRDFFQRVLLNNPEMLVINDYLTTYLKHSASISEKIYKQGNFKITQSRVRALISFIKMLRSEGRLSPSLRRFYTAELRNMIPLVHKDSKTTKSILKALLKLGSLNFETLKNWSKVSLGLSSLMVTGKGQKLFK</sequence>
<dbReference type="AlphaFoldDB" id="A0A2G1VPG6"/>
<dbReference type="PANTHER" id="PTHR43685:SF2">
    <property type="entry name" value="GLYCOSYLTRANSFERASE 2-LIKE DOMAIN-CONTAINING PROTEIN"/>
    <property type="match status" value="1"/>
</dbReference>
<comment type="caution">
    <text evidence="2">The sequence shown here is derived from an EMBL/GenBank/DDBJ whole genome shotgun (WGS) entry which is preliminary data.</text>
</comment>
<dbReference type="Proteomes" id="UP000229433">
    <property type="component" value="Unassembled WGS sequence"/>
</dbReference>
<protein>
    <recommendedName>
        <fullName evidence="1">Glycosyltransferase 2-like domain-containing protein</fullName>
    </recommendedName>
</protein>
<dbReference type="CDD" id="cd00761">
    <property type="entry name" value="Glyco_tranf_GTA_type"/>
    <property type="match status" value="1"/>
</dbReference>
<dbReference type="InterPro" id="IPR050834">
    <property type="entry name" value="Glycosyltransf_2"/>
</dbReference>
<organism evidence="2 3">
    <name type="scientific">Leeuwenhoekiella nanhaiensis</name>
    <dbReference type="NCBI Taxonomy" id="1655491"/>
    <lineage>
        <taxon>Bacteria</taxon>
        <taxon>Pseudomonadati</taxon>
        <taxon>Bacteroidota</taxon>
        <taxon>Flavobacteriia</taxon>
        <taxon>Flavobacteriales</taxon>
        <taxon>Flavobacteriaceae</taxon>
        <taxon>Leeuwenhoekiella</taxon>
    </lineage>
</organism>
<dbReference type="InterPro" id="IPR029044">
    <property type="entry name" value="Nucleotide-diphossugar_trans"/>
</dbReference>
<dbReference type="Pfam" id="PF00535">
    <property type="entry name" value="Glycos_transf_2"/>
    <property type="match status" value="1"/>
</dbReference>